<dbReference type="EMBL" id="JAGQHR010000048">
    <property type="protein sequence ID" value="MCA9726606.1"/>
    <property type="molecule type" value="Genomic_DNA"/>
</dbReference>
<dbReference type="Proteomes" id="UP000697710">
    <property type="component" value="Unassembled WGS sequence"/>
</dbReference>
<organism evidence="1 2">
    <name type="scientific">Eiseniibacteriota bacterium</name>
    <dbReference type="NCBI Taxonomy" id="2212470"/>
    <lineage>
        <taxon>Bacteria</taxon>
        <taxon>Candidatus Eiseniibacteriota</taxon>
    </lineage>
</organism>
<comment type="caution">
    <text evidence="1">The sequence shown here is derived from an EMBL/GenBank/DDBJ whole genome shotgun (WGS) entry which is preliminary data.</text>
</comment>
<proteinExistence type="predicted"/>
<reference evidence="1" key="2">
    <citation type="journal article" date="2021" name="Microbiome">
        <title>Successional dynamics and alternative stable states in a saline activated sludge microbial community over 9 years.</title>
        <authorList>
            <person name="Wang Y."/>
            <person name="Ye J."/>
            <person name="Ju F."/>
            <person name="Liu L."/>
            <person name="Boyd J.A."/>
            <person name="Deng Y."/>
            <person name="Parks D.H."/>
            <person name="Jiang X."/>
            <person name="Yin X."/>
            <person name="Woodcroft B.J."/>
            <person name="Tyson G.W."/>
            <person name="Hugenholtz P."/>
            <person name="Polz M.F."/>
            <person name="Zhang T."/>
        </authorList>
    </citation>
    <scope>NUCLEOTIDE SEQUENCE</scope>
    <source>
        <strain evidence="1">HKST-UBA01</strain>
    </source>
</reference>
<name>A0A956LYT6_UNCEI</name>
<reference evidence="1" key="1">
    <citation type="submission" date="2020-04" db="EMBL/GenBank/DDBJ databases">
        <authorList>
            <person name="Zhang T."/>
        </authorList>
    </citation>
    <scope>NUCLEOTIDE SEQUENCE</scope>
    <source>
        <strain evidence="1">HKST-UBA01</strain>
    </source>
</reference>
<accession>A0A956LYT6</accession>
<protein>
    <submittedName>
        <fullName evidence="1">Uncharacterized protein</fullName>
    </submittedName>
</protein>
<evidence type="ECO:0000313" key="2">
    <source>
        <dbReference type="Proteomes" id="UP000697710"/>
    </source>
</evidence>
<sequence length="295" mass="31591">MLDSSKARLSATRMLLATALVVVLASSFVETLDGTLMSRFNSKQRSCALHEAVFVSEIVAVLEIVDLDRGTASSRVVKGIKGPVSSGDSLSFLLIRPAVVALGPNPAVGDTVVGFLAKCRDGLLVAYGGGILWEQVTGDSATTRNPPGRVLLAAYLDSLAQFAETTLPEWVARTADLAMIGEVDSVATTKLRGGGVVVDHVVVSPDTATAACPPTLRVDVDRYPAAYPLSQRPQFEVGQRVLLLLDEEAGEYRLHEGYLGCWRVDGPRAWIPWRSAICGESQRLAERDATTLLTR</sequence>
<evidence type="ECO:0000313" key="1">
    <source>
        <dbReference type="EMBL" id="MCA9726606.1"/>
    </source>
</evidence>
<gene>
    <name evidence="1" type="ORF">KC729_02920</name>
</gene>
<dbReference type="AlphaFoldDB" id="A0A956LYT6"/>